<dbReference type="AlphaFoldDB" id="A0A2H0R3U7"/>
<dbReference type="GO" id="GO:0004523">
    <property type="term" value="F:RNA-DNA hybrid ribonuclease activity"/>
    <property type="evidence" value="ECO:0007669"/>
    <property type="project" value="InterPro"/>
</dbReference>
<sequence length="144" mass="16098">MKKIKVFTDGGSRGNPGPAAIGVVIELDGETKKYGQFIGQATNNEAEYGALIFALKKTKLLVGKETAKKSEVEVFVDSELLARQINGQYKVKDKEMQELFMELWNLQMDFGKVIVKNVPREQNKQADKLANQALDQELHGKLDI</sequence>
<organism evidence="2 3">
    <name type="scientific">Candidatus Yanofskybacteria bacterium CG10_big_fil_rev_8_21_14_0_10_46_23</name>
    <dbReference type="NCBI Taxonomy" id="1975098"/>
    <lineage>
        <taxon>Bacteria</taxon>
        <taxon>Candidatus Yanofskyibacteriota</taxon>
    </lineage>
</organism>
<dbReference type="InterPro" id="IPR036397">
    <property type="entry name" value="RNaseH_sf"/>
</dbReference>
<accession>A0A2H0R3U7</accession>
<comment type="caution">
    <text evidence="2">The sequence shown here is derived from an EMBL/GenBank/DDBJ whole genome shotgun (WGS) entry which is preliminary data.</text>
</comment>
<reference evidence="2 3" key="1">
    <citation type="submission" date="2017-09" db="EMBL/GenBank/DDBJ databases">
        <title>Depth-based differentiation of microbial function through sediment-hosted aquifers and enrichment of novel symbionts in the deep terrestrial subsurface.</title>
        <authorList>
            <person name="Probst A.J."/>
            <person name="Ladd B."/>
            <person name="Jarett J.K."/>
            <person name="Geller-Mcgrath D.E."/>
            <person name="Sieber C.M."/>
            <person name="Emerson J.B."/>
            <person name="Anantharaman K."/>
            <person name="Thomas B.C."/>
            <person name="Malmstrom R."/>
            <person name="Stieglmeier M."/>
            <person name="Klingl A."/>
            <person name="Woyke T."/>
            <person name="Ryan C.M."/>
            <person name="Banfield J.F."/>
        </authorList>
    </citation>
    <scope>NUCLEOTIDE SEQUENCE [LARGE SCALE GENOMIC DNA]</scope>
    <source>
        <strain evidence="2">CG10_big_fil_rev_8_21_14_0_10_46_23</strain>
    </source>
</reference>
<dbReference type="Proteomes" id="UP000230232">
    <property type="component" value="Unassembled WGS sequence"/>
</dbReference>
<dbReference type="CDD" id="cd09279">
    <property type="entry name" value="RNase_HI_like"/>
    <property type="match status" value="1"/>
</dbReference>
<dbReference type="Gene3D" id="3.30.420.10">
    <property type="entry name" value="Ribonuclease H-like superfamily/Ribonuclease H"/>
    <property type="match status" value="1"/>
</dbReference>
<dbReference type="PANTHER" id="PTHR46387:SF2">
    <property type="entry name" value="RIBONUCLEASE HI"/>
    <property type="match status" value="1"/>
</dbReference>
<feature type="domain" description="RNase H type-1" evidence="1">
    <location>
        <begin position="1"/>
        <end position="135"/>
    </location>
</feature>
<dbReference type="GO" id="GO:0003676">
    <property type="term" value="F:nucleic acid binding"/>
    <property type="evidence" value="ECO:0007669"/>
    <property type="project" value="InterPro"/>
</dbReference>
<dbReference type="PROSITE" id="PS50879">
    <property type="entry name" value="RNASE_H_1"/>
    <property type="match status" value="1"/>
</dbReference>
<gene>
    <name evidence="2" type="ORF">COV31_02145</name>
</gene>
<dbReference type="EMBL" id="PCXO01000010">
    <property type="protein sequence ID" value="PIR41187.1"/>
    <property type="molecule type" value="Genomic_DNA"/>
</dbReference>
<dbReference type="PANTHER" id="PTHR46387">
    <property type="entry name" value="POLYNUCLEOTIDYL TRANSFERASE, RIBONUCLEASE H-LIKE SUPERFAMILY PROTEIN"/>
    <property type="match status" value="1"/>
</dbReference>
<evidence type="ECO:0000259" key="1">
    <source>
        <dbReference type="PROSITE" id="PS50879"/>
    </source>
</evidence>
<dbReference type="Pfam" id="PF13456">
    <property type="entry name" value="RVT_3"/>
    <property type="match status" value="1"/>
</dbReference>
<proteinExistence type="predicted"/>
<dbReference type="SUPFAM" id="SSF53098">
    <property type="entry name" value="Ribonuclease H-like"/>
    <property type="match status" value="1"/>
</dbReference>
<protein>
    <recommendedName>
        <fullName evidence="1">RNase H type-1 domain-containing protein</fullName>
    </recommendedName>
</protein>
<evidence type="ECO:0000313" key="2">
    <source>
        <dbReference type="EMBL" id="PIR41187.1"/>
    </source>
</evidence>
<dbReference type="InterPro" id="IPR012337">
    <property type="entry name" value="RNaseH-like_sf"/>
</dbReference>
<name>A0A2H0R3U7_9BACT</name>
<evidence type="ECO:0000313" key="3">
    <source>
        <dbReference type="Proteomes" id="UP000230232"/>
    </source>
</evidence>
<dbReference type="InterPro" id="IPR002156">
    <property type="entry name" value="RNaseH_domain"/>
</dbReference>